<evidence type="ECO:0000313" key="3">
    <source>
        <dbReference type="EMBL" id="PKN02748.1"/>
    </source>
</evidence>
<dbReference type="Gene3D" id="2.70.70.10">
    <property type="entry name" value="Glucose Permease (Domain IIA)"/>
    <property type="match status" value="1"/>
</dbReference>
<feature type="signal peptide" evidence="2">
    <location>
        <begin position="1"/>
        <end position="18"/>
    </location>
</feature>
<keyword evidence="1" id="KW-0175">Coiled coil</keyword>
<accession>A0A2N2F3J8</accession>
<dbReference type="Gene3D" id="6.10.250.3150">
    <property type="match status" value="1"/>
</dbReference>
<gene>
    <name evidence="3" type="ORF">CVU76_01795</name>
</gene>
<feature type="chain" id="PRO_5014735723" description="Peptidase M23 domain-containing protein" evidence="2">
    <location>
        <begin position="19"/>
        <end position="433"/>
    </location>
</feature>
<feature type="coiled-coil region" evidence="1">
    <location>
        <begin position="100"/>
        <end position="134"/>
    </location>
</feature>
<evidence type="ECO:0000313" key="4">
    <source>
        <dbReference type="Proteomes" id="UP000233417"/>
    </source>
</evidence>
<comment type="caution">
    <text evidence="3">The sequence shown here is derived from an EMBL/GenBank/DDBJ whole genome shotgun (WGS) entry which is preliminary data.</text>
</comment>
<feature type="coiled-coil region" evidence="1">
    <location>
        <begin position="188"/>
        <end position="239"/>
    </location>
</feature>
<proteinExistence type="predicted"/>
<dbReference type="AlphaFoldDB" id="A0A2N2F3J8"/>
<keyword evidence="2" id="KW-0732">Signal</keyword>
<sequence>MKKVLLLITIVTLTIVTAVNLPARDTDASSLCPSNMDPSSRECLDYLRAKLAEANKQQSALSKKLADEQYQQLSLQEKINYITQQVAETERVINTLHMEIAAQDVEINLLAKEIQAKEDQLSILKQEINILKEVVNQRVTESYKYSYVGFLELIMDVKNIDTVLRKTKYLIETREKDKSSLESYGKRTEELEQEEILLAKERAELQIKRNDIEVEKTRLVEEKNSLAAQKAERERLLAESQRRGREILAQLDTYRTMQSSFDNAIMEYIAAHGDKMANYGWVTKGTWIGTVKEGSSACSTGTHLHFSIDTIGSSAWDGCGKVNTFAGHLVKSTDYWWMSASGWKYFYITSGSMRVPLGGTVILTGDGSTHSARGSCTAPRYAIDITSTLWTNIPVYAAMDGNLRKGVDSCGDQYAVIDNPNTGLRTAYFHMKR</sequence>
<name>A0A2N2F3J8_9BACT</name>
<protein>
    <recommendedName>
        <fullName evidence="5">Peptidase M23 domain-containing protein</fullName>
    </recommendedName>
</protein>
<organism evidence="3 4">
    <name type="scientific">Candidatus Dojkabacteria bacterium HGW-Dojkabacteria-1</name>
    <dbReference type="NCBI Taxonomy" id="2013761"/>
    <lineage>
        <taxon>Bacteria</taxon>
        <taxon>Candidatus Dojkabacteria</taxon>
    </lineage>
</organism>
<evidence type="ECO:0000256" key="1">
    <source>
        <dbReference type="SAM" id="Coils"/>
    </source>
</evidence>
<dbReference type="EMBL" id="PHAO01000001">
    <property type="protein sequence ID" value="PKN02748.1"/>
    <property type="molecule type" value="Genomic_DNA"/>
</dbReference>
<evidence type="ECO:0000256" key="2">
    <source>
        <dbReference type="SAM" id="SignalP"/>
    </source>
</evidence>
<reference evidence="3 4" key="1">
    <citation type="journal article" date="2017" name="ISME J.">
        <title>Potential for microbial H2 and metal transformations associated with novel bacteria and archaea in deep terrestrial subsurface sediments.</title>
        <authorList>
            <person name="Hernsdorf A.W."/>
            <person name="Amano Y."/>
            <person name="Miyakawa K."/>
            <person name="Ise K."/>
            <person name="Suzuki Y."/>
            <person name="Anantharaman K."/>
            <person name="Probst A."/>
            <person name="Burstein D."/>
            <person name="Thomas B.C."/>
            <person name="Banfield J.F."/>
        </authorList>
    </citation>
    <scope>NUCLEOTIDE SEQUENCE [LARGE SCALE GENOMIC DNA]</scope>
    <source>
        <strain evidence="3">HGW-Dojkabacteria-1</strain>
    </source>
</reference>
<dbReference type="InterPro" id="IPR011055">
    <property type="entry name" value="Dup_hybrid_motif"/>
</dbReference>
<dbReference type="Proteomes" id="UP000233417">
    <property type="component" value="Unassembled WGS sequence"/>
</dbReference>
<evidence type="ECO:0008006" key="5">
    <source>
        <dbReference type="Google" id="ProtNLM"/>
    </source>
</evidence>